<dbReference type="InterPro" id="IPR025633">
    <property type="entry name" value="DUF4291"/>
</dbReference>
<dbReference type="Pfam" id="PF14124">
    <property type="entry name" value="DUF4291"/>
    <property type="match status" value="1"/>
</dbReference>
<dbReference type="AlphaFoldDB" id="A0A518H4F7"/>
<gene>
    <name evidence="1" type="ORF">ElP_36210</name>
</gene>
<dbReference type="RefSeq" id="WP_145271469.1">
    <property type="nucleotide sequence ID" value="NZ_CP036426.1"/>
</dbReference>
<dbReference type="KEGG" id="tpla:ElP_36210"/>
<dbReference type="EMBL" id="CP036426">
    <property type="protein sequence ID" value="QDV35716.1"/>
    <property type="molecule type" value="Genomic_DNA"/>
</dbReference>
<sequence>MILDTEPYLEQQARWPRSGRHILAQHDAGSVVVYQAFCPGIGHFAARHGRLGGGFSLGRMSWIKPNFLWMMYRCGWATKPDQEVVLAIRLSRSGFDEVLRLAVHSSSCPEVYGTEAAWKEAVARSDVRLQWDPDHGPSGQPLQRRAIQLGLRGEALSRYVEEWAMEIEDITGFVREQRAHAASPFERLVTPREGVYPVEDAEVARKLGLSEWGGEPLAPS</sequence>
<dbReference type="Proteomes" id="UP000317835">
    <property type="component" value="Chromosome"/>
</dbReference>
<dbReference type="PANTHER" id="PTHR38567:SF1">
    <property type="entry name" value="DUF4291 DOMAIN-CONTAINING PROTEIN"/>
    <property type="match status" value="1"/>
</dbReference>
<keyword evidence="2" id="KW-1185">Reference proteome</keyword>
<evidence type="ECO:0008006" key="3">
    <source>
        <dbReference type="Google" id="ProtNLM"/>
    </source>
</evidence>
<accession>A0A518H4F7</accession>
<evidence type="ECO:0000313" key="1">
    <source>
        <dbReference type="EMBL" id="QDV35716.1"/>
    </source>
</evidence>
<name>A0A518H4F7_9BACT</name>
<organism evidence="1 2">
    <name type="scientific">Tautonia plasticadhaerens</name>
    <dbReference type="NCBI Taxonomy" id="2527974"/>
    <lineage>
        <taxon>Bacteria</taxon>
        <taxon>Pseudomonadati</taxon>
        <taxon>Planctomycetota</taxon>
        <taxon>Planctomycetia</taxon>
        <taxon>Isosphaerales</taxon>
        <taxon>Isosphaeraceae</taxon>
        <taxon>Tautonia</taxon>
    </lineage>
</organism>
<dbReference type="PANTHER" id="PTHR38567">
    <property type="entry name" value="DUF4291 DOMAIN-CONTAINING PROTEIN"/>
    <property type="match status" value="1"/>
</dbReference>
<reference evidence="1 2" key="1">
    <citation type="submission" date="2019-02" db="EMBL/GenBank/DDBJ databases">
        <title>Deep-cultivation of Planctomycetes and their phenomic and genomic characterization uncovers novel biology.</title>
        <authorList>
            <person name="Wiegand S."/>
            <person name="Jogler M."/>
            <person name="Boedeker C."/>
            <person name="Pinto D."/>
            <person name="Vollmers J."/>
            <person name="Rivas-Marin E."/>
            <person name="Kohn T."/>
            <person name="Peeters S.H."/>
            <person name="Heuer A."/>
            <person name="Rast P."/>
            <person name="Oberbeckmann S."/>
            <person name="Bunk B."/>
            <person name="Jeske O."/>
            <person name="Meyerdierks A."/>
            <person name="Storesund J.E."/>
            <person name="Kallscheuer N."/>
            <person name="Luecker S."/>
            <person name="Lage O.M."/>
            <person name="Pohl T."/>
            <person name="Merkel B.J."/>
            <person name="Hornburger P."/>
            <person name="Mueller R.-W."/>
            <person name="Bruemmer F."/>
            <person name="Labrenz M."/>
            <person name="Spormann A.M."/>
            <person name="Op den Camp H."/>
            <person name="Overmann J."/>
            <person name="Amann R."/>
            <person name="Jetten M.S.M."/>
            <person name="Mascher T."/>
            <person name="Medema M.H."/>
            <person name="Devos D.P."/>
            <person name="Kaster A.-K."/>
            <person name="Ovreas L."/>
            <person name="Rohde M."/>
            <person name="Galperin M.Y."/>
            <person name="Jogler C."/>
        </authorList>
    </citation>
    <scope>NUCLEOTIDE SEQUENCE [LARGE SCALE GENOMIC DNA]</scope>
    <source>
        <strain evidence="1 2">ElP</strain>
    </source>
</reference>
<protein>
    <recommendedName>
        <fullName evidence="3">DUF4291 domain-containing protein</fullName>
    </recommendedName>
</protein>
<dbReference type="OrthoDB" id="65842at2"/>
<proteinExistence type="predicted"/>
<evidence type="ECO:0000313" key="2">
    <source>
        <dbReference type="Proteomes" id="UP000317835"/>
    </source>
</evidence>